<proteinExistence type="predicted"/>
<dbReference type="Proteomes" id="UP000199403">
    <property type="component" value="Unassembled WGS sequence"/>
</dbReference>
<feature type="transmembrane region" description="Helical" evidence="1">
    <location>
        <begin position="12"/>
        <end position="33"/>
    </location>
</feature>
<dbReference type="AlphaFoldDB" id="A0A1H6UBR6"/>
<dbReference type="PANTHER" id="PTHR36974">
    <property type="entry name" value="MEMBRANE PROTEIN-RELATED"/>
    <property type="match status" value="1"/>
</dbReference>
<keyword evidence="1" id="KW-0472">Membrane</keyword>
<dbReference type="EMBL" id="FNZH01000001">
    <property type="protein sequence ID" value="SEI85292.1"/>
    <property type="molecule type" value="Genomic_DNA"/>
</dbReference>
<keyword evidence="1" id="KW-1133">Transmembrane helix</keyword>
<dbReference type="PANTHER" id="PTHR36974:SF1">
    <property type="entry name" value="DOXX FAMILY MEMBRANE PROTEIN"/>
    <property type="match status" value="1"/>
</dbReference>
<evidence type="ECO:0000313" key="3">
    <source>
        <dbReference type="Proteomes" id="UP000199403"/>
    </source>
</evidence>
<protein>
    <submittedName>
        <fullName evidence="2">Uncharacterized membrane protein</fullName>
    </submittedName>
</protein>
<evidence type="ECO:0000256" key="1">
    <source>
        <dbReference type="SAM" id="Phobius"/>
    </source>
</evidence>
<gene>
    <name evidence="2" type="ORF">SAMN05192553_101543</name>
</gene>
<reference evidence="3" key="1">
    <citation type="submission" date="2016-10" db="EMBL/GenBank/DDBJ databases">
        <authorList>
            <person name="Varghese N."/>
            <person name="Submissions S."/>
        </authorList>
    </citation>
    <scope>NUCLEOTIDE SEQUENCE [LARGE SCALE GENOMIC DNA]</scope>
    <source>
        <strain evidence="3">IBRC-M 10761</strain>
    </source>
</reference>
<dbReference type="STRING" id="1416801.SAMN05192553_101543"/>
<sequence length="119" mass="13686">MQLIFMDEAFLYAMAIFYTIAGFMHFVKARLYIRIIPPYVPAPKLVNRIVGIVEMVLGLGLVFESTRSLAAYGIILLLIAVFPANLYMYQKENKGLPRWLLLLRLPLQLVLIGWAYVYT</sequence>
<name>A0A1H6UBR6_9BACT</name>
<feature type="transmembrane region" description="Helical" evidence="1">
    <location>
        <begin position="99"/>
        <end position="117"/>
    </location>
</feature>
<feature type="transmembrane region" description="Helical" evidence="1">
    <location>
        <begin position="69"/>
        <end position="87"/>
    </location>
</feature>
<accession>A0A1H6UBR6</accession>
<organism evidence="2 3">
    <name type="scientific">Cyclobacterium xiamenense</name>
    <dbReference type="NCBI Taxonomy" id="1297121"/>
    <lineage>
        <taxon>Bacteria</taxon>
        <taxon>Pseudomonadati</taxon>
        <taxon>Bacteroidota</taxon>
        <taxon>Cytophagia</taxon>
        <taxon>Cytophagales</taxon>
        <taxon>Cyclobacteriaceae</taxon>
        <taxon>Cyclobacterium</taxon>
    </lineage>
</organism>
<feature type="transmembrane region" description="Helical" evidence="1">
    <location>
        <begin position="45"/>
        <end position="63"/>
    </location>
</feature>
<keyword evidence="3" id="KW-1185">Reference proteome</keyword>
<keyword evidence="1" id="KW-0812">Transmembrane</keyword>
<evidence type="ECO:0000313" key="2">
    <source>
        <dbReference type="EMBL" id="SEI85292.1"/>
    </source>
</evidence>